<keyword evidence="2" id="KW-0966">Cell projection</keyword>
<dbReference type="Proteomes" id="UP000628854">
    <property type="component" value="Unassembled WGS sequence"/>
</dbReference>
<keyword evidence="2" id="KW-0969">Cilium</keyword>
<proteinExistence type="predicted"/>
<evidence type="ECO:0000313" key="2">
    <source>
        <dbReference type="EMBL" id="GGB75765.1"/>
    </source>
</evidence>
<keyword evidence="3" id="KW-1185">Reference proteome</keyword>
<dbReference type="InterPro" id="IPR046358">
    <property type="entry name" value="Flagellin_C"/>
</dbReference>
<dbReference type="EMBL" id="BMKF01000002">
    <property type="protein sequence ID" value="GGB75765.1"/>
    <property type="molecule type" value="Genomic_DNA"/>
</dbReference>
<dbReference type="RefSeq" id="WP_084391741.1">
    <property type="nucleotide sequence ID" value="NZ_BMKF01000002.1"/>
</dbReference>
<accession>A0ABQ1JVU0</accession>
<gene>
    <name evidence="2" type="ORF">GCM10011503_25610</name>
</gene>
<name>A0ABQ1JVU0_9PROT</name>
<dbReference type="SUPFAM" id="SSF64518">
    <property type="entry name" value="Phase 1 flagellin"/>
    <property type="match status" value="1"/>
</dbReference>
<sequence>MIRNTLPMSLMIGKLQQNVTDLKAQMQTTSTEAVTGRVADVTKHLNGRIGQAMLSQKALDDLQAEKSQIQLRQSRLDVMQNSLGSIQSGADGLSTRMLDAVGFSSDVDLANIARDAEIELGNMLTRLNARHGERYLFAGDATSTPPFSGTSQLIADIEALAAGATDAADFEAQLDAYFTDPAGGWQQTIFRGTATASDREARTAVDPALTELVRGLAVMVISAPGGAIEALPDANEARLSAARTVAAGQTALTNMRSEIGLDQKRLADRLTDLGRENTILTETFNQMTARDQYDAAAELKVLEANLETSYALTARLSNLSLLNFLR</sequence>
<protein>
    <submittedName>
        <fullName evidence="2">Flagellin</fullName>
    </submittedName>
</protein>
<evidence type="ECO:0000259" key="1">
    <source>
        <dbReference type="Pfam" id="PF00700"/>
    </source>
</evidence>
<reference evidence="3" key="1">
    <citation type="journal article" date="2019" name="Int. J. Syst. Evol. Microbiol.">
        <title>The Global Catalogue of Microorganisms (GCM) 10K type strain sequencing project: providing services to taxonomists for standard genome sequencing and annotation.</title>
        <authorList>
            <consortium name="The Broad Institute Genomics Platform"/>
            <consortium name="The Broad Institute Genome Sequencing Center for Infectious Disease"/>
            <person name="Wu L."/>
            <person name="Ma J."/>
        </authorList>
    </citation>
    <scope>NUCLEOTIDE SEQUENCE [LARGE SCALE GENOMIC DNA]</scope>
    <source>
        <strain evidence="3">CGMCC 1.15928</strain>
    </source>
</reference>
<organism evidence="2 3">
    <name type="scientific">Henriciella pelagia</name>
    <dbReference type="NCBI Taxonomy" id="1977912"/>
    <lineage>
        <taxon>Bacteria</taxon>
        <taxon>Pseudomonadati</taxon>
        <taxon>Pseudomonadota</taxon>
        <taxon>Alphaproteobacteria</taxon>
        <taxon>Hyphomonadales</taxon>
        <taxon>Hyphomonadaceae</taxon>
        <taxon>Henriciella</taxon>
    </lineage>
</organism>
<keyword evidence="2" id="KW-0282">Flagellum</keyword>
<feature type="domain" description="Flagellin C-terminal" evidence="1">
    <location>
        <begin position="249"/>
        <end position="325"/>
    </location>
</feature>
<dbReference type="Pfam" id="PF00700">
    <property type="entry name" value="Flagellin_C"/>
    <property type="match status" value="1"/>
</dbReference>
<dbReference type="Gene3D" id="1.20.1330.10">
    <property type="entry name" value="f41 fragment of flagellin, N-terminal domain"/>
    <property type="match status" value="1"/>
</dbReference>
<comment type="caution">
    <text evidence="2">The sequence shown here is derived from an EMBL/GenBank/DDBJ whole genome shotgun (WGS) entry which is preliminary data.</text>
</comment>
<evidence type="ECO:0000313" key="3">
    <source>
        <dbReference type="Proteomes" id="UP000628854"/>
    </source>
</evidence>